<keyword evidence="5 6" id="KW-0472">Membrane</keyword>
<feature type="transmembrane region" description="Helical" evidence="6">
    <location>
        <begin position="51"/>
        <end position="69"/>
    </location>
</feature>
<dbReference type="GO" id="GO:0005886">
    <property type="term" value="C:plasma membrane"/>
    <property type="evidence" value="ECO:0007669"/>
    <property type="project" value="UniProtKB-SubCell"/>
</dbReference>
<evidence type="ECO:0000256" key="5">
    <source>
        <dbReference type="ARBA" id="ARBA00023136"/>
    </source>
</evidence>
<organism evidence="7 8">
    <name type="scientific">Rufibacter latericius</name>
    <dbReference type="NCBI Taxonomy" id="2487040"/>
    <lineage>
        <taxon>Bacteria</taxon>
        <taxon>Pseudomonadati</taxon>
        <taxon>Bacteroidota</taxon>
        <taxon>Cytophagia</taxon>
        <taxon>Cytophagales</taxon>
        <taxon>Hymenobacteraceae</taxon>
        <taxon>Rufibacter</taxon>
    </lineage>
</organism>
<comment type="caution">
    <text evidence="7">The sequence shown here is derived from an EMBL/GenBank/DDBJ whole genome shotgun (WGS) entry which is preliminary data.</text>
</comment>
<dbReference type="AlphaFoldDB" id="A0A3M9MZT5"/>
<sequence>MASHSHHTDEFATTGEIPKAQTKVIWKTFFILCALTAIEFAFAFMMDPGTLRNAIFIGLTLFKAFYIVGEFMHLKHETKGLIWAVLVPTVLLVWLLVALLVEGTFYGESVFNYFN</sequence>
<keyword evidence="8" id="KW-1185">Reference proteome</keyword>
<feature type="transmembrane region" description="Helical" evidence="6">
    <location>
        <begin position="24"/>
        <end position="45"/>
    </location>
</feature>
<reference evidence="7 8" key="1">
    <citation type="submission" date="2018-11" db="EMBL/GenBank/DDBJ databases">
        <title>Rufibacter latericius sp. nov., isolated from water in Baiyang Lake.</title>
        <authorList>
            <person name="Yang Y."/>
        </authorList>
    </citation>
    <scope>NUCLEOTIDE SEQUENCE [LARGE SCALE GENOMIC DNA]</scope>
    <source>
        <strain evidence="7 8">R-22-1c-1</strain>
    </source>
</reference>
<dbReference type="Pfam" id="PF03626">
    <property type="entry name" value="COX4_pro"/>
    <property type="match status" value="1"/>
</dbReference>
<evidence type="ECO:0000313" key="8">
    <source>
        <dbReference type="Proteomes" id="UP000272117"/>
    </source>
</evidence>
<keyword evidence="3 6" id="KW-0812">Transmembrane</keyword>
<dbReference type="InterPro" id="IPR005171">
    <property type="entry name" value="Cyt_c_oxidase_su4_prok"/>
</dbReference>
<feature type="transmembrane region" description="Helical" evidence="6">
    <location>
        <begin position="81"/>
        <end position="101"/>
    </location>
</feature>
<proteinExistence type="predicted"/>
<dbReference type="Proteomes" id="UP000272117">
    <property type="component" value="Unassembled WGS sequence"/>
</dbReference>
<evidence type="ECO:0000313" key="7">
    <source>
        <dbReference type="EMBL" id="RNI30986.1"/>
    </source>
</evidence>
<gene>
    <name evidence="7" type="ORF">EFB08_00120</name>
</gene>
<evidence type="ECO:0000256" key="2">
    <source>
        <dbReference type="ARBA" id="ARBA00022475"/>
    </source>
</evidence>
<dbReference type="RefSeq" id="WP_123124889.1">
    <property type="nucleotide sequence ID" value="NZ_RJJD01000001.1"/>
</dbReference>
<dbReference type="EMBL" id="RJJD01000001">
    <property type="protein sequence ID" value="RNI30986.1"/>
    <property type="molecule type" value="Genomic_DNA"/>
</dbReference>
<name>A0A3M9MZT5_9BACT</name>
<evidence type="ECO:0000256" key="3">
    <source>
        <dbReference type="ARBA" id="ARBA00022692"/>
    </source>
</evidence>
<accession>A0A3M9MZT5</accession>
<evidence type="ECO:0008006" key="9">
    <source>
        <dbReference type="Google" id="ProtNLM"/>
    </source>
</evidence>
<evidence type="ECO:0000256" key="1">
    <source>
        <dbReference type="ARBA" id="ARBA00004651"/>
    </source>
</evidence>
<keyword evidence="4 6" id="KW-1133">Transmembrane helix</keyword>
<comment type="subcellular location">
    <subcellularLocation>
        <location evidence="1">Cell membrane</location>
        <topology evidence="1">Multi-pass membrane protein</topology>
    </subcellularLocation>
</comment>
<protein>
    <recommendedName>
        <fullName evidence="9">Cytochrome C oxidase subunit IV</fullName>
    </recommendedName>
</protein>
<keyword evidence="2" id="KW-1003">Cell membrane</keyword>
<evidence type="ECO:0000256" key="6">
    <source>
        <dbReference type="SAM" id="Phobius"/>
    </source>
</evidence>
<evidence type="ECO:0000256" key="4">
    <source>
        <dbReference type="ARBA" id="ARBA00022989"/>
    </source>
</evidence>
<dbReference type="OrthoDB" id="981917at2"/>